<dbReference type="EMBL" id="KZ293426">
    <property type="protein sequence ID" value="PBK70548.1"/>
    <property type="molecule type" value="Genomic_DNA"/>
</dbReference>
<dbReference type="STRING" id="1076256.A0A2H3BWX6"/>
<feature type="coiled-coil region" evidence="5">
    <location>
        <begin position="69"/>
        <end position="145"/>
    </location>
</feature>
<keyword evidence="5" id="KW-0175">Coiled coil</keyword>
<dbReference type="InterPro" id="IPR013083">
    <property type="entry name" value="Znf_RING/FYVE/PHD"/>
</dbReference>
<keyword evidence="3" id="KW-0862">Zinc</keyword>
<keyword evidence="9" id="KW-1185">Reference proteome</keyword>
<proteinExistence type="predicted"/>
<protein>
    <recommendedName>
        <fullName evidence="7">RING-type domain-containing protein</fullName>
    </recommendedName>
</protein>
<feature type="compositionally biased region" description="Basic and acidic residues" evidence="6">
    <location>
        <begin position="341"/>
        <end position="353"/>
    </location>
</feature>
<evidence type="ECO:0000256" key="6">
    <source>
        <dbReference type="SAM" id="MobiDB-lite"/>
    </source>
</evidence>
<sequence length="353" mass="40012">MPSVRTPTTRGKNCIPNSSRSTRMRGNIHIPNDSRASSVLVIEADGKNKTVSPIEDVIEISSDEEETSTTNKDKRIMELENDVKKLRKAEQAQSKAERQLAQHKEELEMIRVETQQAEDEAGRQIAQYKQEIKELRGESGRAKIDASVLEPYILCDICTLIMWHPVILPDCGHVYCEECIQKWFDTIQHNHEVEYPGSIYDLNYTCPMCRDPAFNRPVEVYTMKALVRTVAAAQGERSPRSRGRTYGGNANPVGGIDQWNRFFPLRSDEFDNEFYTMKSEMPVVLGRRQYSWSLFGGIVGLGSFGPAQPESNRTDLRKGDLVPSLLKDAKARKPRSVTSTRSDDEVKGRDLIK</sequence>
<evidence type="ECO:0000256" key="4">
    <source>
        <dbReference type="PROSITE-ProRule" id="PRU00175"/>
    </source>
</evidence>
<feature type="region of interest" description="Disordered" evidence="6">
    <location>
        <begin position="307"/>
        <end position="353"/>
    </location>
</feature>
<dbReference type="AlphaFoldDB" id="A0A2H3BWX6"/>
<evidence type="ECO:0000256" key="5">
    <source>
        <dbReference type="SAM" id="Coils"/>
    </source>
</evidence>
<evidence type="ECO:0000313" key="9">
    <source>
        <dbReference type="Proteomes" id="UP000218334"/>
    </source>
</evidence>
<dbReference type="InterPro" id="IPR027370">
    <property type="entry name" value="Znf-RING_euk"/>
</dbReference>
<dbReference type="SUPFAM" id="SSF57850">
    <property type="entry name" value="RING/U-box"/>
    <property type="match status" value="1"/>
</dbReference>
<dbReference type="Pfam" id="PF13445">
    <property type="entry name" value="zf-RING_UBOX"/>
    <property type="match status" value="1"/>
</dbReference>
<evidence type="ECO:0000259" key="7">
    <source>
        <dbReference type="PROSITE" id="PS50089"/>
    </source>
</evidence>
<name>A0A2H3BWX6_9AGAR</name>
<organism evidence="8 9">
    <name type="scientific">Armillaria solidipes</name>
    <dbReference type="NCBI Taxonomy" id="1076256"/>
    <lineage>
        <taxon>Eukaryota</taxon>
        <taxon>Fungi</taxon>
        <taxon>Dikarya</taxon>
        <taxon>Basidiomycota</taxon>
        <taxon>Agaricomycotina</taxon>
        <taxon>Agaricomycetes</taxon>
        <taxon>Agaricomycetidae</taxon>
        <taxon>Agaricales</taxon>
        <taxon>Marasmiineae</taxon>
        <taxon>Physalacriaceae</taxon>
        <taxon>Armillaria</taxon>
    </lineage>
</organism>
<dbReference type="PROSITE" id="PS50089">
    <property type="entry name" value="ZF_RING_2"/>
    <property type="match status" value="1"/>
</dbReference>
<dbReference type="PROSITE" id="PS00518">
    <property type="entry name" value="ZF_RING_1"/>
    <property type="match status" value="1"/>
</dbReference>
<evidence type="ECO:0000256" key="1">
    <source>
        <dbReference type="ARBA" id="ARBA00022723"/>
    </source>
</evidence>
<dbReference type="SMART" id="SM00184">
    <property type="entry name" value="RING"/>
    <property type="match status" value="1"/>
</dbReference>
<feature type="domain" description="RING-type" evidence="7">
    <location>
        <begin position="155"/>
        <end position="210"/>
    </location>
</feature>
<dbReference type="InterPro" id="IPR001841">
    <property type="entry name" value="Znf_RING"/>
</dbReference>
<keyword evidence="1" id="KW-0479">Metal-binding</keyword>
<dbReference type="InterPro" id="IPR017907">
    <property type="entry name" value="Znf_RING_CS"/>
</dbReference>
<feature type="region of interest" description="Disordered" evidence="6">
    <location>
        <begin position="1"/>
        <end position="35"/>
    </location>
</feature>
<accession>A0A2H3BWX6</accession>
<reference evidence="9" key="1">
    <citation type="journal article" date="2017" name="Nat. Ecol. Evol.">
        <title>Genome expansion and lineage-specific genetic innovations in the forest pathogenic fungi Armillaria.</title>
        <authorList>
            <person name="Sipos G."/>
            <person name="Prasanna A.N."/>
            <person name="Walter M.C."/>
            <person name="O'Connor E."/>
            <person name="Balint B."/>
            <person name="Krizsan K."/>
            <person name="Kiss B."/>
            <person name="Hess J."/>
            <person name="Varga T."/>
            <person name="Slot J."/>
            <person name="Riley R."/>
            <person name="Boka B."/>
            <person name="Rigling D."/>
            <person name="Barry K."/>
            <person name="Lee J."/>
            <person name="Mihaltcheva S."/>
            <person name="LaButti K."/>
            <person name="Lipzen A."/>
            <person name="Waldron R."/>
            <person name="Moloney N.M."/>
            <person name="Sperisen C."/>
            <person name="Kredics L."/>
            <person name="Vagvoelgyi C."/>
            <person name="Patrignani A."/>
            <person name="Fitzpatrick D."/>
            <person name="Nagy I."/>
            <person name="Doyle S."/>
            <person name="Anderson J.B."/>
            <person name="Grigoriev I.V."/>
            <person name="Gueldener U."/>
            <person name="Muensterkoetter M."/>
            <person name="Nagy L.G."/>
        </authorList>
    </citation>
    <scope>NUCLEOTIDE SEQUENCE [LARGE SCALE GENOMIC DNA]</scope>
    <source>
        <strain evidence="9">28-4</strain>
    </source>
</reference>
<dbReference type="GO" id="GO:0008270">
    <property type="term" value="F:zinc ion binding"/>
    <property type="evidence" value="ECO:0007669"/>
    <property type="project" value="UniProtKB-KW"/>
</dbReference>
<gene>
    <name evidence="8" type="ORF">ARMSODRAFT_974474</name>
</gene>
<evidence type="ECO:0000313" key="8">
    <source>
        <dbReference type="EMBL" id="PBK70548.1"/>
    </source>
</evidence>
<keyword evidence="2 4" id="KW-0863">Zinc-finger</keyword>
<evidence type="ECO:0000256" key="3">
    <source>
        <dbReference type="ARBA" id="ARBA00022833"/>
    </source>
</evidence>
<dbReference type="Gene3D" id="3.30.40.10">
    <property type="entry name" value="Zinc/RING finger domain, C3HC4 (zinc finger)"/>
    <property type="match status" value="1"/>
</dbReference>
<dbReference type="PANTHER" id="PTHR23327">
    <property type="entry name" value="RING FINGER PROTEIN 127"/>
    <property type="match status" value="1"/>
</dbReference>
<dbReference type="Proteomes" id="UP000218334">
    <property type="component" value="Unassembled WGS sequence"/>
</dbReference>
<evidence type="ECO:0000256" key="2">
    <source>
        <dbReference type="ARBA" id="ARBA00022771"/>
    </source>
</evidence>
<feature type="compositionally biased region" description="Polar residues" evidence="6">
    <location>
        <begin position="1"/>
        <end position="21"/>
    </location>
</feature>